<protein>
    <submittedName>
        <fullName evidence="1">Uncharacterized protein</fullName>
    </submittedName>
</protein>
<dbReference type="EMBL" id="DSZN01000108">
    <property type="protein sequence ID" value="HGQ86029.1"/>
    <property type="molecule type" value="Genomic_DNA"/>
</dbReference>
<comment type="caution">
    <text evidence="1">The sequence shown here is derived from an EMBL/GenBank/DDBJ whole genome shotgun (WGS) entry which is preliminary data.</text>
</comment>
<proteinExistence type="predicted"/>
<gene>
    <name evidence="1" type="ORF">ENT66_06930</name>
</gene>
<dbReference type="AlphaFoldDB" id="A0A7C4JRH2"/>
<sequence length="166" mass="19469">MKRLIKFLIVILFLTIIVFASTFKNKDYTGSNFLYKGALFLHDGDYVIFECAEGYNGFYYMTRQGETPVEVFDNSTGKQIGYLFLQENYYPNGVRFDEAAFKWVDLQGSSYIGKTIKIVLRENRKIFNKTYGDRDLLIKFKSGTKIIYWHGVDSTDWCDLDYVAYY</sequence>
<accession>A0A7C4JRH2</accession>
<organism evidence="1">
    <name type="scientific">Thermodesulfobacterium geofontis</name>
    <dbReference type="NCBI Taxonomy" id="1295609"/>
    <lineage>
        <taxon>Bacteria</taxon>
        <taxon>Pseudomonadati</taxon>
        <taxon>Thermodesulfobacteriota</taxon>
        <taxon>Thermodesulfobacteria</taxon>
        <taxon>Thermodesulfobacteriales</taxon>
        <taxon>Thermodesulfobacteriaceae</taxon>
        <taxon>Thermodesulfobacterium</taxon>
    </lineage>
</organism>
<evidence type="ECO:0000313" key="1">
    <source>
        <dbReference type="EMBL" id="HGQ86029.1"/>
    </source>
</evidence>
<reference evidence="1" key="1">
    <citation type="journal article" date="2020" name="mSystems">
        <title>Genome- and Community-Level Interaction Insights into Carbon Utilization and Element Cycling Functions of Hydrothermarchaeota in Hydrothermal Sediment.</title>
        <authorList>
            <person name="Zhou Z."/>
            <person name="Liu Y."/>
            <person name="Xu W."/>
            <person name="Pan J."/>
            <person name="Luo Z.H."/>
            <person name="Li M."/>
        </authorList>
    </citation>
    <scope>NUCLEOTIDE SEQUENCE [LARGE SCALE GENOMIC DNA]</scope>
    <source>
        <strain evidence="1">SpSt-6</strain>
    </source>
</reference>
<name>A0A7C4JRH2_9BACT</name>